<evidence type="ECO:0000313" key="2">
    <source>
        <dbReference type="Proteomes" id="UP000501690"/>
    </source>
</evidence>
<accession>A0A4D6L0X5</accession>
<protein>
    <submittedName>
        <fullName evidence="1">Uncharacterized protein</fullName>
    </submittedName>
</protein>
<sequence length="119" mass="13577">MARRTGRTTKRHLHGVEAPLAYVTVERNPSGSERRLQLKARANFLKMVEYIRNVAVSLHCQKSSVRVRFFISNKSAQAQFLSSAPFFQSISRAAVLRGPVSKPRVNPFQVREVRVLRNN</sequence>
<keyword evidence="2" id="KW-1185">Reference proteome</keyword>
<dbReference type="EMBL" id="CP039346">
    <property type="protein sequence ID" value="QCD81704.1"/>
    <property type="molecule type" value="Genomic_DNA"/>
</dbReference>
<dbReference type="Proteomes" id="UP000501690">
    <property type="component" value="Linkage Group LG2"/>
</dbReference>
<reference evidence="1 2" key="1">
    <citation type="submission" date="2019-04" db="EMBL/GenBank/DDBJ databases">
        <title>An improved genome assembly and genetic linkage map for asparagus bean, Vigna unguiculata ssp. sesquipedialis.</title>
        <authorList>
            <person name="Xia Q."/>
            <person name="Zhang R."/>
            <person name="Dong Y."/>
        </authorList>
    </citation>
    <scope>NUCLEOTIDE SEQUENCE [LARGE SCALE GENOMIC DNA]</scope>
    <source>
        <tissue evidence="1">Leaf</tissue>
    </source>
</reference>
<name>A0A4D6L0X5_VIGUN</name>
<organism evidence="1 2">
    <name type="scientific">Vigna unguiculata</name>
    <name type="common">Cowpea</name>
    <dbReference type="NCBI Taxonomy" id="3917"/>
    <lineage>
        <taxon>Eukaryota</taxon>
        <taxon>Viridiplantae</taxon>
        <taxon>Streptophyta</taxon>
        <taxon>Embryophyta</taxon>
        <taxon>Tracheophyta</taxon>
        <taxon>Spermatophyta</taxon>
        <taxon>Magnoliopsida</taxon>
        <taxon>eudicotyledons</taxon>
        <taxon>Gunneridae</taxon>
        <taxon>Pentapetalae</taxon>
        <taxon>rosids</taxon>
        <taxon>fabids</taxon>
        <taxon>Fabales</taxon>
        <taxon>Fabaceae</taxon>
        <taxon>Papilionoideae</taxon>
        <taxon>50 kb inversion clade</taxon>
        <taxon>NPAAA clade</taxon>
        <taxon>indigoferoid/millettioid clade</taxon>
        <taxon>Phaseoleae</taxon>
        <taxon>Vigna</taxon>
    </lineage>
</organism>
<gene>
    <name evidence="1" type="ORF">DEO72_LG2g2034</name>
</gene>
<dbReference type="AlphaFoldDB" id="A0A4D6L0X5"/>
<proteinExistence type="predicted"/>
<evidence type="ECO:0000313" key="1">
    <source>
        <dbReference type="EMBL" id="QCD81704.1"/>
    </source>
</evidence>